<dbReference type="RefSeq" id="WP_208174932.1">
    <property type="nucleotide sequence ID" value="NZ_JAGETZ010000003.1"/>
</dbReference>
<dbReference type="Gene3D" id="3.40.630.40">
    <property type="entry name" value="Zn-dependent exopeptidases"/>
    <property type="match status" value="1"/>
</dbReference>
<protein>
    <submittedName>
        <fullName evidence="1">N-formylglutamate amidohydrolase</fullName>
    </submittedName>
</protein>
<keyword evidence="2" id="KW-1185">Reference proteome</keyword>
<name>A0ABS3QDM7_9BACT</name>
<dbReference type="Pfam" id="PF05013">
    <property type="entry name" value="FGase"/>
    <property type="match status" value="1"/>
</dbReference>
<dbReference type="SUPFAM" id="SSF53187">
    <property type="entry name" value="Zn-dependent exopeptidases"/>
    <property type="match status" value="1"/>
</dbReference>
<dbReference type="InterPro" id="IPR007709">
    <property type="entry name" value="N-FG_amidohydro"/>
</dbReference>
<sequence>MKLFDITQPTAQLLPIVVSVPHAGTAFPDDIQAALKSGLLPPDDTDWFVHQLYDFAIELGIPILKANYSRWVVDLNRNPDSSPLYHDGRVLTGLCTTTTFLGEPIYTDERAEVAPTEVIRRKKLYFEPYHEALQQLLDDTKARFGQVLLWDCHSIRRVVAAIHAGPFPDLILGSADQTSASAELIEQALQQLGSGPYSLNHNTPFKGGYITRHFGQPEARQHALQLEMSKDVYMDDAEQAYDQDRATRIRTILRQTLLTLGQSLCSA</sequence>
<organism evidence="1 2">
    <name type="scientific">Hymenobacter negativus</name>
    <dbReference type="NCBI Taxonomy" id="2795026"/>
    <lineage>
        <taxon>Bacteria</taxon>
        <taxon>Pseudomonadati</taxon>
        <taxon>Bacteroidota</taxon>
        <taxon>Cytophagia</taxon>
        <taxon>Cytophagales</taxon>
        <taxon>Hymenobacteraceae</taxon>
        <taxon>Hymenobacter</taxon>
    </lineage>
</organism>
<dbReference type="EMBL" id="JAGETZ010000003">
    <property type="protein sequence ID" value="MBO2009316.1"/>
    <property type="molecule type" value="Genomic_DNA"/>
</dbReference>
<proteinExistence type="predicted"/>
<comment type="caution">
    <text evidence="1">The sequence shown here is derived from an EMBL/GenBank/DDBJ whole genome shotgun (WGS) entry which is preliminary data.</text>
</comment>
<gene>
    <name evidence="1" type="ORF">J4E00_09660</name>
</gene>
<evidence type="ECO:0000313" key="2">
    <source>
        <dbReference type="Proteomes" id="UP000664369"/>
    </source>
</evidence>
<reference evidence="1 2" key="1">
    <citation type="submission" date="2021-03" db="EMBL/GenBank/DDBJ databases">
        <authorList>
            <person name="Kim M.K."/>
        </authorList>
    </citation>
    <scope>NUCLEOTIDE SEQUENCE [LARGE SCALE GENOMIC DNA]</scope>
    <source>
        <strain evidence="1 2">BT442</strain>
    </source>
</reference>
<dbReference type="Proteomes" id="UP000664369">
    <property type="component" value="Unassembled WGS sequence"/>
</dbReference>
<accession>A0ABS3QDM7</accession>
<evidence type="ECO:0000313" key="1">
    <source>
        <dbReference type="EMBL" id="MBO2009316.1"/>
    </source>
</evidence>